<evidence type="ECO:0000313" key="2">
    <source>
        <dbReference type="Proteomes" id="UP001345963"/>
    </source>
</evidence>
<dbReference type="Proteomes" id="UP001345963">
    <property type="component" value="Unassembled WGS sequence"/>
</dbReference>
<reference evidence="1 2" key="1">
    <citation type="submission" date="2021-07" db="EMBL/GenBank/DDBJ databases">
        <authorList>
            <person name="Palmer J.M."/>
        </authorList>
    </citation>
    <scope>NUCLEOTIDE SEQUENCE [LARGE SCALE GENOMIC DNA]</scope>
    <source>
        <strain evidence="1 2">AT_MEX2019</strain>
        <tissue evidence="1">Muscle</tissue>
    </source>
</reference>
<protein>
    <submittedName>
        <fullName evidence="1">Uncharacterized protein</fullName>
    </submittedName>
</protein>
<organism evidence="1 2">
    <name type="scientific">Ataeniobius toweri</name>
    <dbReference type="NCBI Taxonomy" id="208326"/>
    <lineage>
        <taxon>Eukaryota</taxon>
        <taxon>Metazoa</taxon>
        <taxon>Chordata</taxon>
        <taxon>Craniata</taxon>
        <taxon>Vertebrata</taxon>
        <taxon>Euteleostomi</taxon>
        <taxon>Actinopterygii</taxon>
        <taxon>Neopterygii</taxon>
        <taxon>Teleostei</taxon>
        <taxon>Neoteleostei</taxon>
        <taxon>Acanthomorphata</taxon>
        <taxon>Ovalentaria</taxon>
        <taxon>Atherinomorphae</taxon>
        <taxon>Cyprinodontiformes</taxon>
        <taxon>Goodeidae</taxon>
        <taxon>Ataeniobius</taxon>
    </lineage>
</organism>
<proteinExistence type="predicted"/>
<dbReference type="EMBL" id="JAHUTI010036076">
    <property type="protein sequence ID" value="MED6243801.1"/>
    <property type="molecule type" value="Genomic_DNA"/>
</dbReference>
<accession>A0ABU7AZT0</accession>
<keyword evidence="2" id="KW-1185">Reference proteome</keyword>
<comment type="caution">
    <text evidence="1">The sequence shown here is derived from an EMBL/GenBank/DDBJ whole genome shotgun (WGS) entry which is preliminary data.</text>
</comment>
<gene>
    <name evidence="1" type="ORF">ATANTOWER_027151</name>
</gene>
<evidence type="ECO:0000313" key="1">
    <source>
        <dbReference type="EMBL" id="MED6243801.1"/>
    </source>
</evidence>
<sequence>MLKVAGVLAMHRFTTPKFPNGRGVWFRSDADSVPVVTQNLQHSEERLLTRKVDMFQQMMERMQQRNTYHPTRRGKFWGAPHERRTRETGCKVCNELSHTNYSHCMSERLLFAYLSPGHTKLNCSVNNSSQPQSGGNK</sequence>
<name>A0ABU7AZT0_9TELE</name>